<dbReference type="InterPro" id="IPR010987">
    <property type="entry name" value="Glutathione-S-Trfase_C-like"/>
</dbReference>
<dbReference type="InterPro" id="IPR036249">
    <property type="entry name" value="Thioredoxin-like_sf"/>
</dbReference>
<dbReference type="EMBL" id="MAAO01000007">
    <property type="protein sequence ID" value="OUR95693.1"/>
    <property type="molecule type" value="Genomic_DNA"/>
</dbReference>
<dbReference type="InterPro" id="IPR004046">
    <property type="entry name" value="GST_C"/>
</dbReference>
<dbReference type="SFLD" id="SFLDG00358">
    <property type="entry name" value="Main_(cytGST)"/>
    <property type="match status" value="1"/>
</dbReference>
<dbReference type="AlphaFoldDB" id="A0A1Y5FAA8"/>
<name>A0A1Y5FAA8_9BACT</name>
<protein>
    <recommendedName>
        <fullName evidence="5">Glutathione S-transferase</fullName>
    </recommendedName>
</protein>
<evidence type="ECO:0000259" key="1">
    <source>
        <dbReference type="PROSITE" id="PS50404"/>
    </source>
</evidence>
<feature type="domain" description="GST C-terminal" evidence="2">
    <location>
        <begin position="95"/>
        <end position="218"/>
    </location>
</feature>
<dbReference type="Pfam" id="PF13409">
    <property type="entry name" value="GST_N_2"/>
    <property type="match status" value="1"/>
</dbReference>
<sequence length="234" mass="27087">MENQFQIVGHKLCPYVQRVVILAMEKEIPFSRVDIELHDKPPWLLKLSPAGKVPILIVDDEKVLFESNVICEYLDIMSNDSNDSIDSKPSLHPKGTFAKARLLAWGEFGTDILNSIAKIIYQDLTRESFEETIIAIRNRLKIVEQEHSGAKYFAGESFHLIDIIYATLFRYFEVLELVTKENILADLPRLSRWSRELAERRSVQRAVPENYHELLREFIGDKESYLSSAFCRVL</sequence>
<dbReference type="PANTHER" id="PTHR43968">
    <property type="match status" value="1"/>
</dbReference>
<evidence type="ECO:0000313" key="4">
    <source>
        <dbReference type="Proteomes" id="UP000196531"/>
    </source>
</evidence>
<dbReference type="Proteomes" id="UP000196531">
    <property type="component" value="Unassembled WGS sequence"/>
</dbReference>
<dbReference type="PROSITE" id="PS50404">
    <property type="entry name" value="GST_NTER"/>
    <property type="match status" value="1"/>
</dbReference>
<feature type="domain" description="GST N-terminal" evidence="1">
    <location>
        <begin position="3"/>
        <end position="82"/>
    </location>
</feature>
<dbReference type="Gene3D" id="3.40.30.10">
    <property type="entry name" value="Glutaredoxin"/>
    <property type="match status" value="1"/>
</dbReference>
<dbReference type="InterPro" id="IPR050983">
    <property type="entry name" value="GST_Omega/HSP26"/>
</dbReference>
<dbReference type="SUPFAM" id="SSF47616">
    <property type="entry name" value="GST C-terminal domain-like"/>
    <property type="match status" value="1"/>
</dbReference>
<dbReference type="InterPro" id="IPR004045">
    <property type="entry name" value="Glutathione_S-Trfase_N"/>
</dbReference>
<dbReference type="PANTHER" id="PTHR43968:SF6">
    <property type="entry name" value="GLUTATHIONE S-TRANSFERASE OMEGA"/>
    <property type="match status" value="1"/>
</dbReference>
<proteinExistence type="predicted"/>
<organism evidence="3 4">
    <name type="scientific">Halobacteriovorax marinus</name>
    <dbReference type="NCBI Taxonomy" id="97084"/>
    <lineage>
        <taxon>Bacteria</taxon>
        <taxon>Pseudomonadati</taxon>
        <taxon>Bdellovibrionota</taxon>
        <taxon>Bacteriovoracia</taxon>
        <taxon>Bacteriovoracales</taxon>
        <taxon>Halobacteriovoraceae</taxon>
        <taxon>Halobacteriovorax</taxon>
    </lineage>
</organism>
<comment type="caution">
    <text evidence="3">The sequence shown here is derived from an EMBL/GenBank/DDBJ whole genome shotgun (WGS) entry which is preliminary data.</text>
</comment>
<reference evidence="4" key="1">
    <citation type="journal article" date="2017" name="Proc. Natl. Acad. Sci. U.S.A.">
        <title>Simulation of Deepwater Horizon oil plume reveals substrate specialization within a complex community of hydrocarbon-degraders.</title>
        <authorList>
            <person name="Hu P."/>
            <person name="Dubinsky E.A."/>
            <person name="Probst A.J."/>
            <person name="Wang J."/>
            <person name="Sieber C.M.K."/>
            <person name="Tom L.M."/>
            <person name="Gardinali P."/>
            <person name="Banfield J.F."/>
            <person name="Atlas R.M."/>
            <person name="Andersen G.L."/>
        </authorList>
    </citation>
    <scope>NUCLEOTIDE SEQUENCE [LARGE SCALE GENOMIC DNA]</scope>
</reference>
<gene>
    <name evidence="3" type="ORF">A9Q84_14425</name>
</gene>
<dbReference type="Gene3D" id="1.20.1050.10">
    <property type="match status" value="1"/>
</dbReference>
<dbReference type="PROSITE" id="PS50405">
    <property type="entry name" value="GST_CTER"/>
    <property type="match status" value="1"/>
</dbReference>
<dbReference type="InterPro" id="IPR040079">
    <property type="entry name" value="Glutathione_S-Trfase"/>
</dbReference>
<dbReference type="SFLD" id="SFLDS00019">
    <property type="entry name" value="Glutathione_Transferase_(cytos"/>
    <property type="match status" value="1"/>
</dbReference>
<dbReference type="GO" id="GO:0005737">
    <property type="term" value="C:cytoplasm"/>
    <property type="evidence" value="ECO:0007669"/>
    <property type="project" value="TreeGrafter"/>
</dbReference>
<dbReference type="SUPFAM" id="SSF52833">
    <property type="entry name" value="Thioredoxin-like"/>
    <property type="match status" value="1"/>
</dbReference>
<evidence type="ECO:0000313" key="3">
    <source>
        <dbReference type="EMBL" id="OUR95693.1"/>
    </source>
</evidence>
<evidence type="ECO:0000259" key="2">
    <source>
        <dbReference type="PROSITE" id="PS50405"/>
    </source>
</evidence>
<evidence type="ECO:0008006" key="5">
    <source>
        <dbReference type="Google" id="ProtNLM"/>
    </source>
</evidence>
<dbReference type="Pfam" id="PF00043">
    <property type="entry name" value="GST_C"/>
    <property type="match status" value="1"/>
</dbReference>
<dbReference type="InterPro" id="IPR036282">
    <property type="entry name" value="Glutathione-S-Trfase_C_sf"/>
</dbReference>
<accession>A0A1Y5FAA8</accession>